<dbReference type="STRING" id="421072.SAMN04488097_0481"/>
<comment type="caution">
    <text evidence="2">The sequence shown here is derived from an EMBL/GenBank/DDBJ whole genome shotgun (WGS) entry which is preliminary data.</text>
</comment>
<proteinExistence type="predicted"/>
<gene>
    <name evidence="2" type="ORF">IO89_12930</name>
</gene>
<dbReference type="AlphaFoldDB" id="A0A085BF68"/>
<keyword evidence="1" id="KW-0812">Transmembrane</keyword>
<keyword evidence="1" id="KW-0472">Membrane</keyword>
<accession>A0A085BF68</accession>
<feature type="transmembrane region" description="Helical" evidence="1">
    <location>
        <begin position="20"/>
        <end position="39"/>
    </location>
</feature>
<protein>
    <submittedName>
        <fullName evidence="2">Uncharacterized protein</fullName>
    </submittedName>
</protein>
<evidence type="ECO:0000313" key="2">
    <source>
        <dbReference type="EMBL" id="KFC21113.1"/>
    </source>
</evidence>
<dbReference type="OrthoDB" id="1247766at2"/>
<organism evidence="2 3">
    <name type="scientific">Epilithonimonas lactis</name>
    <dbReference type="NCBI Taxonomy" id="421072"/>
    <lineage>
        <taxon>Bacteria</taxon>
        <taxon>Pseudomonadati</taxon>
        <taxon>Bacteroidota</taxon>
        <taxon>Flavobacteriia</taxon>
        <taxon>Flavobacteriales</taxon>
        <taxon>Weeksellaceae</taxon>
        <taxon>Chryseobacterium group</taxon>
        <taxon>Epilithonimonas</taxon>
    </lineage>
</organism>
<dbReference type="EMBL" id="JPLY01000004">
    <property type="protein sequence ID" value="KFC21113.1"/>
    <property type="molecule type" value="Genomic_DNA"/>
</dbReference>
<keyword evidence="1" id="KW-1133">Transmembrane helix</keyword>
<reference evidence="2 3" key="1">
    <citation type="submission" date="2014-07" db="EMBL/GenBank/DDBJ databases">
        <title>Epilithonimonas lactis LMG 22401 Genome.</title>
        <authorList>
            <person name="Pipes S.E."/>
            <person name="Stropko S.J."/>
        </authorList>
    </citation>
    <scope>NUCLEOTIDE SEQUENCE [LARGE SCALE GENOMIC DNA]</scope>
    <source>
        <strain evidence="2 3">LMG 24401</strain>
    </source>
</reference>
<evidence type="ECO:0000313" key="3">
    <source>
        <dbReference type="Proteomes" id="UP000028623"/>
    </source>
</evidence>
<sequence>MNKDFLSFNAQNGIGTNLLYRFQLFFVFFSVCFLNAISAQDVQSQDLAKSDVVITVVGDAFIYSKDESFNAQVSHNKDLKQNSKVELSEDNVLKIRGKALPKADKVANSTRKKPENVVVASSKSKRCKSKEFSKKYVAEQIKGLDDDGQFMVNSRSGAQSFISPGTDSPSFANSAVFLERLVSDSLMYSYYVNHFYKNSNAKTRIFSNDFSVRPPPALI</sequence>
<name>A0A085BF68_9FLAO</name>
<keyword evidence="3" id="KW-1185">Reference proteome</keyword>
<dbReference type="RefSeq" id="WP_034976847.1">
    <property type="nucleotide sequence ID" value="NZ_FOFI01000001.1"/>
</dbReference>
<dbReference type="eggNOG" id="ENOG5030053">
    <property type="taxonomic scope" value="Bacteria"/>
</dbReference>
<evidence type="ECO:0000256" key="1">
    <source>
        <dbReference type="SAM" id="Phobius"/>
    </source>
</evidence>
<dbReference type="Proteomes" id="UP000028623">
    <property type="component" value="Unassembled WGS sequence"/>
</dbReference>